<dbReference type="SUPFAM" id="SSF47413">
    <property type="entry name" value="lambda repressor-like DNA-binding domains"/>
    <property type="match status" value="1"/>
</dbReference>
<dbReference type="RefSeq" id="WP_165313007.1">
    <property type="nucleotide sequence ID" value="NZ_CP049332.1"/>
</dbReference>
<protein>
    <submittedName>
        <fullName evidence="2">Helix-turn-helix transcriptional regulator</fullName>
    </submittedName>
</protein>
<proteinExistence type="predicted"/>
<sequence length="65" mass="7202">MWKLKLKELTNLKTQGFVASQVGVSQAVVSCWLSGRHKPSLRKAPKLAEILGITLNELVKDLAKE</sequence>
<evidence type="ECO:0000259" key="1">
    <source>
        <dbReference type="PROSITE" id="PS50943"/>
    </source>
</evidence>
<dbReference type="KEGG" id="vzi:G5S32_15865"/>
<name>A0A6G7CN50_9VIBR</name>
<keyword evidence="3" id="KW-1185">Reference proteome</keyword>
<gene>
    <name evidence="2" type="ORF">G5S32_15865</name>
</gene>
<dbReference type="InterPro" id="IPR010982">
    <property type="entry name" value="Lambda_DNA-bd_dom_sf"/>
</dbReference>
<dbReference type="Pfam" id="PF01381">
    <property type="entry name" value="HTH_3"/>
    <property type="match status" value="1"/>
</dbReference>
<evidence type="ECO:0000313" key="3">
    <source>
        <dbReference type="Proteomes" id="UP000503003"/>
    </source>
</evidence>
<reference evidence="2 3" key="1">
    <citation type="submission" date="2020-02" db="EMBL/GenBank/DDBJ databases">
        <title>A complete genome of a marine bacterium Vibrio sp. ZWAL4003 isolated from the mangrove sediment with the ability to degrade polysaccharides.</title>
        <authorList>
            <person name="Wu J."/>
            <person name="Qu W."/>
            <person name="Zeng R."/>
        </authorList>
    </citation>
    <scope>NUCLEOTIDE SEQUENCE [LARGE SCALE GENOMIC DNA]</scope>
    <source>
        <strain evidence="2 3">ZWAL4003</strain>
    </source>
</reference>
<dbReference type="Gene3D" id="1.10.260.40">
    <property type="entry name" value="lambda repressor-like DNA-binding domains"/>
    <property type="match status" value="1"/>
</dbReference>
<dbReference type="GO" id="GO:0003677">
    <property type="term" value="F:DNA binding"/>
    <property type="evidence" value="ECO:0007669"/>
    <property type="project" value="InterPro"/>
</dbReference>
<dbReference type="CDD" id="cd00093">
    <property type="entry name" value="HTH_XRE"/>
    <property type="match status" value="1"/>
</dbReference>
<dbReference type="InterPro" id="IPR001387">
    <property type="entry name" value="Cro/C1-type_HTH"/>
</dbReference>
<dbReference type="SMART" id="SM00530">
    <property type="entry name" value="HTH_XRE"/>
    <property type="match status" value="1"/>
</dbReference>
<evidence type="ECO:0000313" key="2">
    <source>
        <dbReference type="EMBL" id="QIH43473.1"/>
    </source>
</evidence>
<dbReference type="EMBL" id="CP049332">
    <property type="protein sequence ID" value="QIH43473.1"/>
    <property type="molecule type" value="Genomic_DNA"/>
</dbReference>
<feature type="domain" description="HTH cro/C1-type" evidence="1">
    <location>
        <begin position="18"/>
        <end position="58"/>
    </location>
</feature>
<dbReference type="Proteomes" id="UP000503003">
    <property type="component" value="Chromosome 2"/>
</dbReference>
<dbReference type="PROSITE" id="PS50943">
    <property type="entry name" value="HTH_CROC1"/>
    <property type="match status" value="1"/>
</dbReference>
<accession>A0A6G7CN50</accession>
<organism evidence="2 3">
    <name type="scientific">Vibrio ziniensis</name>
    <dbReference type="NCBI Taxonomy" id="2711221"/>
    <lineage>
        <taxon>Bacteria</taxon>
        <taxon>Pseudomonadati</taxon>
        <taxon>Pseudomonadota</taxon>
        <taxon>Gammaproteobacteria</taxon>
        <taxon>Vibrionales</taxon>
        <taxon>Vibrionaceae</taxon>
        <taxon>Vibrio</taxon>
    </lineage>
</organism>
<dbReference type="PROSITE" id="PS51257">
    <property type="entry name" value="PROKAR_LIPOPROTEIN"/>
    <property type="match status" value="1"/>
</dbReference>
<dbReference type="AlphaFoldDB" id="A0A6G7CN50"/>